<protein>
    <recommendedName>
        <fullName evidence="8 9">1,4-dihydroxy-2-naphthoate octaprenyltransferase</fullName>
        <shortName evidence="8">DHNA-octaprenyltransferase</shortName>
        <ecNumber evidence="8 9">2.5.1.74</ecNumber>
    </recommendedName>
</protein>
<dbReference type="InterPro" id="IPR044878">
    <property type="entry name" value="UbiA_sf"/>
</dbReference>
<keyword evidence="4 8" id="KW-0808">Transferase</keyword>
<evidence type="ECO:0000256" key="5">
    <source>
        <dbReference type="ARBA" id="ARBA00022692"/>
    </source>
</evidence>
<evidence type="ECO:0000256" key="2">
    <source>
        <dbReference type="ARBA" id="ARBA00022428"/>
    </source>
</evidence>
<feature type="transmembrane region" description="Helical" evidence="8">
    <location>
        <begin position="91"/>
        <end position="113"/>
    </location>
</feature>
<evidence type="ECO:0000256" key="1">
    <source>
        <dbReference type="ARBA" id="ARBA00004141"/>
    </source>
</evidence>
<dbReference type="PATRIC" id="fig|555500.3.peg.831"/>
<keyword evidence="2 8" id="KW-0474">Menaquinone biosynthesis</keyword>
<evidence type="ECO:0000313" key="10">
    <source>
        <dbReference type="EMBL" id="EKF56079.1"/>
    </source>
</evidence>
<evidence type="ECO:0000256" key="3">
    <source>
        <dbReference type="ARBA" id="ARBA00022475"/>
    </source>
</evidence>
<comment type="pathway">
    <text evidence="8">Quinol/quinone metabolism; menaquinone biosynthesis; menaquinol from 1,4-dihydroxy-2-naphthoate: step 1/2.</text>
</comment>
<feature type="transmembrane region" description="Helical" evidence="8">
    <location>
        <begin position="12"/>
        <end position="32"/>
    </location>
</feature>
<dbReference type="UniPathway" id="UPA00079">
    <property type="reaction ID" value="UER00168"/>
</dbReference>
<dbReference type="NCBIfam" id="TIGR00751">
    <property type="entry name" value="menA"/>
    <property type="match status" value="1"/>
</dbReference>
<dbReference type="EC" id="2.5.1.74" evidence="8 9"/>
<dbReference type="HAMAP" id="MF_01937">
    <property type="entry name" value="MenA_1"/>
    <property type="match status" value="1"/>
</dbReference>
<dbReference type="PIRSF" id="PIRSF005355">
    <property type="entry name" value="UBIAD1"/>
    <property type="match status" value="1"/>
</dbReference>
<dbReference type="OrthoDB" id="9767568at2"/>
<dbReference type="RefSeq" id="WP_008990675.1">
    <property type="nucleotide sequence ID" value="NZ_AMSG01000003.1"/>
</dbReference>
<comment type="catalytic activity">
    <reaction evidence="8">
        <text>an all-trans-polyprenyl diphosphate + 1,4-dihydroxy-2-naphthoate + H(+) = a 2-demethylmenaquinol + CO2 + diphosphate</text>
        <dbReference type="Rhea" id="RHEA:26478"/>
        <dbReference type="Rhea" id="RHEA-COMP:9563"/>
        <dbReference type="Rhea" id="RHEA-COMP:9564"/>
        <dbReference type="ChEBI" id="CHEBI:11173"/>
        <dbReference type="ChEBI" id="CHEBI:15378"/>
        <dbReference type="ChEBI" id="CHEBI:16526"/>
        <dbReference type="ChEBI" id="CHEBI:33019"/>
        <dbReference type="ChEBI" id="CHEBI:55437"/>
        <dbReference type="ChEBI" id="CHEBI:58914"/>
        <dbReference type="EC" id="2.5.1.74"/>
    </reaction>
</comment>
<accession>K2PX73</accession>
<sequence>MTKLKTLIEAARLRTLPLSVSGIIVGSAIAFAEGLFNPYIFVLALVTTVGFQVLSNFANDYGDGVKGTDNEDRVGPVRALQSGIISAREMLYAMIVTTILTMIVAIALIYTSFGGEQLLFSLLFFVLGLFAVAAAIKYTVGSSAYGYHGYGDLFVFIFFGLVSVIGSYFLYAKKMEWDVILPAVSVGLLSVGVLNLNNMRDVQSDAKSNKNTMVVNLGIAKAKKYHTLIILVGLTTAVLFLVLNYQHWTNVIFIISFIPIILHLKRVRSIEHEQLLDPELKKLSLSTFLFAVLFLFSYNNFL</sequence>
<feature type="transmembrane region" description="Helical" evidence="8">
    <location>
        <begin position="248"/>
        <end position="264"/>
    </location>
</feature>
<feature type="transmembrane region" description="Helical" evidence="8">
    <location>
        <begin position="177"/>
        <end position="197"/>
    </location>
</feature>
<name>K2PX73_9FLAO</name>
<dbReference type="PANTHER" id="PTHR13929:SF0">
    <property type="entry name" value="UBIA PRENYLTRANSFERASE DOMAIN-CONTAINING PROTEIN 1"/>
    <property type="match status" value="1"/>
</dbReference>
<dbReference type="GO" id="GO:0046428">
    <property type="term" value="F:1,4-dihydroxy-2-naphthoate polyprenyltransferase activity"/>
    <property type="evidence" value="ECO:0007669"/>
    <property type="project" value="UniProtKB-UniRule"/>
</dbReference>
<dbReference type="GO" id="GO:0009234">
    <property type="term" value="P:menaquinone biosynthetic process"/>
    <property type="evidence" value="ECO:0007669"/>
    <property type="project" value="UniProtKB-UniRule"/>
</dbReference>
<dbReference type="InterPro" id="IPR004657">
    <property type="entry name" value="MenA"/>
</dbReference>
<evidence type="ECO:0000256" key="7">
    <source>
        <dbReference type="ARBA" id="ARBA00023136"/>
    </source>
</evidence>
<dbReference type="PANTHER" id="PTHR13929">
    <property type="entry name" value="1,4-DIHYDROXY-2-NAPHTHOATE OCTAPRENYLTRANSFERASE"/>
    <property type="match status" value="1"/>
</dbReference>
<organism evidence="10 11">
    <name type="scientific">Galbibacter marinus</name>
    <dbReference type="NCBI Taxonomy" id="555500"/>
    <lineage>
        <taxon>Bacteria</taxon>
        <taxon>Pseudomonadati</taxon>
        <taxon>Bacteroidota</taxon>
        <taxon>Flavobacteriia</taxon>
        <taxon>Flavobacteriales</taxon>
        <taxon>Flavobacteriaceae</taxon>
        <taxon>Galbibacter</taxon>
    </lineage>
</organism>
<reference evidence="10 11" key="1">
    <citation type="journal article" date="2012" name="J. Bacteriol.">
        <title>Genome Sequence of Galbibacter marinum Type Strain ck-I2-15.</title>
        <authorList>
            <person name="Lai Q."/>
            <person name="Li C."/>
            <person name="Shao Z."/>
        </authorList>
    </citation>
    <scope>NUCLEOTIDE SEQUENCE [LARGE SCALE GENOMIC DNA]</scope>
    <source>
        <strain evidence="11">ck-I2-15</strain>
    </source>
</reference>
<feature type="transmembrane region" description="Helical" evidence="8">
    <location>
        <begin position="285"/>
        <end position="301"/>
    </location>
</feature>
<comment type="similarity">
    <text evidence="8">Belongs to the MenA family. Type 1 subfamily.</text>
</comment>
<comment type="caution">
    <text evidence="10">The sequence shown here is derived from an EMBL/GenBank/DDBJ whole genome shotgun (WGS) entry which is preliminary data.</text>
</comment>
<evidence type="ECO:0000256" key="6">
    <source>
        <dbReference type="ARBA" id="ARBA00022989"/>
    </source>
</evidence>
<dbReference type="AlphaFoldDB" id="K2PX73"/>
<dbReference type="GO" id="GO:0042371">
    <property type="term" value="P:vitamin K biosynthetic process"/>
    <property type="evidence" value="ECO:0007669"/>
    <property type="project" value="TreeGrafter"/>
</dbReference>
<keyword evidence="11" id="KW-1185">Reference proteome</keyword>
<feature type="transmembrane region" description="Helical" evidence="8">
    <location>
        <begin position="225"/>
        <end position="242"/>
    </location>
</feature>
<dbReference type="Gene3D" id="1.10.357.140">
    <property type="entry name" value="UbiA prenyltransferase"/>
    <property type="match status" value="1"/>
</dbReference>
<evidence type="ECO:0000256" key="4">
    <source>
        <dbReference type="ARBA" id="ARBA00022679"/>
    </source>
</evidence>
<dbReference type="InterPro" id="IPR000537">
    <property type="entry name" value="UbiA_prenyltransferase"/>
</dbReference>
<proteinExistence type="inferred from homology"/>
<dbReference type="InterPro" id="IPR026046">
    <property type="entry name" value="UBIAD1"/>
</dbReference>
<dbReference type="EMBL" id="AMSG01000003">
    <property type="protein sequence ID" value="EKF56079.1"/>
    <property type="molecule type" value="Genomic_DNA"/>
</dbReference>
<dbReference type="Pfam" id="PF01040">
    <property type="entry name" value="UbiA"/>
    <property type="match status" value="1"/>
</dbReference>
<keyword evidence="7 8" id="KW-0472">Membrane</keyword>
<comment type="function">
    <text evidence="8">Conversion of 1,4-dihydroxy-2-naphthoate (DHNA) to demethylmenaquinone (DMK).</text>
</comment>
<comment type="subcellular location">
    <subcellularLocation>
        <location evidence="8">Cell membrane</location>
        <topology evidence="8">Multi-pass membrane protein</topology>
    </subcellularLocation>
    <subcellularLocation>
        <location evidence="1">Membrane</location>
        <topology evidence="1">Multi-pass membrane protein</topology>
    </subcellularLocation>
</comment>
<dbReference type="Proteomes" id="UP000007364">
    <property type="component" value="Unassembled WGS sequence"/>
</dbReference>
<dbReference type="CDD" id="cd13962">
    <property type="entry name" value="PT_UbiA_UBIAD1"/>
    <property type="match status" value="1"/>
</dbReference>
<dbReference type="STRING" id="555500.I215_04010"/>
<evidence type="ECO:0000256" key="8">
    <source>
        <dbReference type="HAMAP-Rule" id="MF_01937"/>
    </source>
</evidence>
<keyword evidence="5 8" id="KW-0812">Transmembrane</keyword>
<evidence type="ECO:0000256" key="9">
    <source>
        <dbReference type="NCBIfam" id="TIGR00751"/>
    </source>
</evidence>
<keyword evidence="6 8" id="KW-1133">Transmembrane helix</keyword>
<dbReference type="GO" id="GO:0005886">
    <property type="term" value="C:plasma membrane"/>
    <property type="evidence" value="ECO:0007669"/>
    <property type="project" value="UniProtKB-SubCell"/>
</dbReference>
<keyword evidence="3 8" id="KW-1003">Cell membrane</keyword>
<feature type="transmembrane region" description="Helical" evidence="8">
    <location>
        <begin position="119"/>
        <end position="140"/>
    </location>
</feature>
<feature type="transmembrane region" description="Helical" evidence="8">
    <location>
        <begin position="152"/>
        <end position="171"/>
    </location>
</feature>
<evidence type="ECO:0000313" key="11">
    <source>
        <dbReference type="Proteomes" id="UP000007364"/>
    </source>
</evidence>
<gene>
    <name evidence="8" type="primary">menA</name>
    <name evidence="10" type="ORF">I215_04010</name>
</gene>
<dbReference type="eggNOG" id="COG1575">
    <property type="taxonomic scope" value="Bacteria"/>
</dbReference>